<feature type="domain" description="Piwi" evidence="2">
    <location>
        <begin position="321"/>
        <end position="387"/>
    </location>
</feature>
<protein>
    <submittedName>
        <fullName evidence="3">Piwi-like protein</fullName>
    </submittedName>
</protein>
<feature type="region of interest" description="Disordered" evidence="1">
    <location>
        <begin position="1"/>
        <end position="81"/>
    </location>
</feature>
<reference evidence="3 4" key="1">
    <citation type="journal article" date="2015" name="Genome Biol. Evol.">
        <title>The genome of winter moth (Operophtera brumata) provides a genomic perspective on sexual dimorphism and phenology.</title>
        <authorList>
            <person name="Derks M.F."/>
            <person name="Smit S."/>
            <person name="Salis L."/>
            <person name="Schijlen E."/>
            <person name="Bossers A."/>
            <person name="Mateman C."/>
            <person name="Pijl A.S."/>
            <person name="de Ridder D."/>
            <person name="Groenen M.A."/>
            <person name="Visser M.E."/>
            <person name="Megens H.J."/>
        </authorList>
    </citation>
    <scope>NUCLEOTIDE SEQUENCE [LARGE SCALE GENOMIC DNA]</scope>
    <source>
        <strain evidence="3">WM2013NL</strain>
        <tissue evidence="3">Head and thorax</tissue>
    </source>
</reference>
<sequence length="457" mass="50457">MGDRGRGRSRGRAGRGGDTGPPGPAGPRPQPPSPWGPPSVAPPMRAGAPPMRAGAPAPTAQAGRASHRITPTAHPQEHPGDADIQQRMSHLEIGSFGTPLDLCANYFTVQTTPLWCLYQYHVDIDPPEDATFLICDVSPGDYHYIQVFNIIIRKCFHLIDLKLIGRDYFDPVAKIDIPEFKLQILPGYKTTINQYEDRLLMVTEIAQKKYNITIHDRGQPLLISRSKERDIRAGMPALVYLVPELSKPLFLIAPLPSWIVLTPERLRRDAESFTDMVMKTGGGCGFRMPKPEIISLRNDSALEYASMCENVIARKNPGLIISKSAMSIATKVAIQINCKLGGAPWCVDIPLPSLMVIGFDVCHDTRSKEKSFGAFVASLDKNMTQYYSAENCPVVYSSTVTELVGEIKRKLTEIYGGETFKMAFIIVSKRINTRIFLANGQNPRPGTVIDDVVTLPE</sequence>
<dbReference type="STRING" id="104452.A0A0L7LVG4"/>
<evidence type="ECO:0000313" key="4">
    <source>
        <dbReference type="Proteomes" id="UP000037510"/>
    </source>
</evidence>
<evidence type="ECO:0000259" key="2">
    <source>
        <dbReference type="PROSITE" id="PS50822"/>
    </source>
</evidence>
<dbReference type="EMBL" id="JTDY01000052">
    <property type="protein sequence ID" value="KOB79156.1"/>
    <property type="molecule type" value="Genomic_DNA"/>
</dbReference>
<feature type="domain" description="Piwi" evidence="2">
    <location>
        <begin position="404"/>
        <end position="457"/>
    </location>
</feature>
<dbReference type="SUPFAM" id="SSF53098">
    <property type="entry name" value="Ribonuclease H-like"/>
    <property type="match status" value="1"/>
</dbReference>
<dbReference type="Pfam" id="PF02171">
    <property type="entry name" value="Piwi"/>
    <property type="match status" value="2"/>
</dbReference>
<accession>A0A0L7LVG4</accession>
<keyword evidence="4" id="KW-1185">Reference proteome</keyword>
<evidence type="ECO:0000313" key="3">
    <source>
        <dbReference type="EMBL" id="KOB79156.1"/>
    </source>
</evidence>
<dbReference type="Proteomes" id="UP000037510">
    <property type="component" value="Unassembled WGS sequence"/>
</dbReference>
<dbReference type="PROSITE" id="PS50822">
    <property type="entry name" value="PIWI"/>
    <property type="match status" value="2"/>
</dbReference>
<dbReference type="InterPro" id="IPR003165">
    <property type="entry name" value="Piwi"/>
</dbReference>
<feature type="compositionally biased region" description="Pro residues" evidence="1">
    <location>
        <begin position="21"/>
        <end position="41"/>
    </location>
</feature>
<dbReference type="Gene3D" id="3.40.50.2300">
    <property type="match status" value="1"/>
</dbReference>
<comment type="caution">
    <text evidence="3">The sequence shown here is derived from an EMBL/GenBank/DDBJ whole genome shotgun (WGS) entry which is preliminary data.</text>
</comment>
<dbReference type="SMART" id="SM00950">
    <property type="entry name" value="Piwi"/>
    <property type="match status" value="1"/>
</dbReference>
<organism evidence="3 4">
    <name type="scientific">Operophtera brumata</name>
    <name type="common">Winter moth</name>
    <name type="synonym">Phalaena brumata</name>
    <dbReference type="NCBI Taxonomy" id="104452"/>
    <lineage>
        <taxon>Eukaryota</taxon>
        <taxon>Metazoa</taxon>
        <taxon>Ecdysozoa</taxon>
        <taxon>Arthropoda</taxon>
        <taxon>Hexapoda</taxon>
        <taxon>Insecta</taxon>
        <taxon>Pterygota</taxon>
        <taxon>Neoptera</taxon>
        <taxon>Endopterygota</taxon>
        <taxon>Lepidoptera</taxon>
        <taxon>Glossata</taxon>
        <taxon>Ditrysia</taxon>
        <taxon>Geometroidea</taxon>
        <taxon>Geometridae</taxon>
        <taxon>Larentiinae</taxon>
        <taxon>Operophtera</taxon>
    </lineage>
</organism>
<dbReference type="GO" id="GO:0003676">
    <property type="term" value="F:nucleic acid binding"/>
    <property type="evidence" value="ECO:0007669"/>
    <property type="project" value="InterPro"/>
</dbReference>
<dbReference type="InterPro" id="IPR036397">
    <property type="entry name" value="RNaseH_sf"/>
</dbReference>
<feature type="non-terminal residue" evidence="3">
    <location>
        <position position="457"/>
    </location>
</feature>
<dbReference type="Gene3D" id="3.30.420.10">
    <property type="entry name" value="Ribonuclease H-like superfamily/Ribonuclease H"/>
    <property type="match status" value="2"/>
</dbReference>
<dbReference type="AlphaFoldDB" id="A0A0L7LVG4"/>
<dbReference type="InterPro" id="IPR036085">
    <property type="entry name" value="PAZ_dom_sf"/>
</dbReference>
<dbReference type="SUPFAM" id="SSF101690">
    <property type="entry name" value="PAZ domain"/>
    <property type="match status" value="1"/>
</dbReference>
<dbReference type="PANTHER" id="PTHR22891">
    <property type="entry name" value="EUKARYOTIC TRANSLATION INITIATION FACTOR 2C"/>
    <property type="match status" value="1"/>
</dbReference>
<gene>
    <name evidence="3" type="ORF">OBRU01_00912</name>
</gene>
<dbReference type="Gene3D" id="2.170.260.10">
    <property type="entry name" value="paz domain"/>
    <property type="match status" value="1"/>
</dbReference>
<proteinExistence type="predicted"/>
<evidence type="ECO:0000256" key="1">
    <source>
        <dbReference type="SAM" id="MobiDB-lite"/>
    </source>
</evidence>
<dbReference type="InterPro" id="IPR012337">
    <property type="entry name" value="RNaseH-like_sf"/>
</dbReference>
<feature type="compositionally biased region" description="Low complexity" evidence="1">
    <location>
        <begin position="42"/>
        <end position="58"/>
    </location>
</feature>
<name>A0A0L7LVG4_OPEBR</name>